<comment type="caution">
    <text evidence="12">The sequence shown here is derived from an EMBL/GenBank/DDBJ whole genome shotgun (WGS) entry which is preliminary data.</text>
</comment>
<dbReference type="InterPro" id="IPR016032">
    <property type="entry name" value="Sig_transdc_resp-reg_C-effctor"/>
</dbReference>
<evidence type="ECO:0000256" key="8">
    <source>
        <dbReference type="PROSITE-ProRule" id="PRU00169"/>
    </source>
</evidence>
<feature type="domain" description="OmpR/PhoB-type" evidence="11">
    <location>
        <begin position="131"/>
        <end position="232"/>
    </location>
</feature>
<comment type="function">
    <text evidence="7">May play the central regulatory role in sporulation. It may be an element of the effector pathway responsible for the activation of sporulation genes in response to nutritional stress. Spo0A may act in concert with spo0H (a sigma factor) to control the expression of some genes that are critical to the sporulation process.</text>
</comment>
<dbReference type="PROSITE" id="PS50110">
    <property type="entry name" value="RESPONSE_REGULATORY"/>
    <property type="match status" value="1"/>
</dbReference>
<dbReference type="GO" id="GO:0005829">
    <property type="term" value="C:cytosol"/>
    <property type="evidence" value="ECO:0007669"/>
    <property type="project" value="TreeGrafter"/>
</dbReference>
<keyword evidence="13" id="KW-1185">Reference proteome</keyword>
<evidence type="ECO:0000313" key="12">
    <source>
        <dbReference type="EMBL" id="MBB6215003.1"/>
    </source>
</evidence>
<dbReference type="FunFam" id="3.40.50.2300:FF:000001">
    <property type="entry name" value="DNA-binding response regulator PhoB"/>
    <property type="match status" value="1"/>
</dbReference>
<dbReference type="InterPro" id="IPR039420">
    <property type="entry name" value="WalR-like"/>
</dbReference>
<name>A0A841KNL9_9FIRM</name>
<evidence type="ECO:0000256" key="5">
    <source>
        <dbReference type="ARBA" id="ARBA00023125"/>
    </source>
</evidence>
<dbReference type="InterPro" id="IPR001789">
    <property type="entry name" value="Sig_transdc_resp-reg_receiver"/>
</dbReference>
<evidence type="ECO:0000256" key="6">
    <source>
        <dbReference type="ARBA" id="ARBA00023163"/>
    </source>
</evidence>
<proteinExistence type="predicted"/>
<keyword evidence="3" id="KW-0902">Two-component regulatory system</keyword>
<dbReference type="Gene3D" id="1.10.10.10">
    <property type="entry name" value="Winged helix-like DNA-binding domain superfamily/Winged helix DNA-binding domain"/>
    <property type="match status" value="1"/>
</dbReference>
<evidence type="ECO:0000259" key="10">
    <source>
        <dbReference type="PROSITE" id="PS50110"/>
    </source>
</evidence>
<dbReference type="CDD" id="cd17574">
    <property type="entry name" value="REC_OmpR"/>
    <property type="match status" value="1"/>
</dbReference>
<dbReference type="SMART" id="SM00862">
    <property type="entry name" value="Trans_reg_C"/>
    <property type="match status" value="1"/>
</dbReference>
<dbReference type="SUPFAM" id="SSF46894">
    <property type="entry name" value="C-terminal effector domain of the bipartite response regulators"/>
    <property type="match status" value="1"/>
</dbReference>
<evidence type="ECO:0000256" key="1">
    <source>
        <dbReference type="ARBA" id="ARBA00018672"/>
    </source>
</evidence>
<dbReference type="Gene3D" id="6.10.250.690">
    <property type="match status" value="1"/>
</dbReference>
<dbReference type="GO" id="GO:0000156">
    <property type="term" value="F:phosphorelay response regulator activity"/>
    <property type="evidence" value="ECO:0007669"/>
    <property type="project" value="TreeGrafter"/>
</dbReference>
<dbReference type="Pfam" id="PF00072">
    <property type="entry name" value="Response_reg"/>
    <property type="match status" value="1"/>
</dbReference>
<dbReference type="PANTHER" id="PTHR48111">
    <property type="entry name" value="REGULATOR OF RPOS"/>
    <property type="match status" value="1"/>
</dbReference>
<dbReference type="AlphaFoldDB" id="A0A841KNL9"/>
<dbReference type="PANTHER" id="PTHR48111:SF73">
    <property type="entry name" value="ALKALINE PHOSPHATASE SYNTHESIS TRANSCRIPTIONAL REGULATORY PROTEIN PHOP"/>
    <property type="match status" value="1"/>
</dbReference>
<evidence type="ECO:0000256" key="9">
    <source>
        <dbReference type="PROSITE-ProRule" id="PRU01091"/>
    </source>
</evidence>
<dbReference type="SUPFAM" id="SSF52172">
    <property type="entry name" value="CheY-like"/>
    <property type="match status" value="1"/>
</dbReference>
<dbReference type="InterPro" id="IPR036388">
    <property type="entry name" value="WH-like_DNA-bd_sf"/>
</dbReference>
<dbReference type="Gene3D" id="3.40.50.2300">
    <property type="match status" value="1"/>
</dbReference>
<dbReference type="GO" id="GO:0006355">
    <property type="term" value="P:regulation of DNA-templated transcription"/>
    <property type="evidence" value="ECO:0007669"/>
    <property type="project" value="InterPro"/>
</dbReference>
<accession>A0A841KNL9</accession>
<evidence type="ECO:0000259" key="11">
    <source>
        <dbReference type="PROSITE" id="PS51755"/>
    </source>
</evidence>
<keyword evidence="4" id="KW-0805">Transcription regulation</keyword>
<dbReference type="InterPro" id="IPR011006">
    <property type="entry name" value="CheY-like_superfamily"/>
</dbReference>
<dbReference type="InterPro" id="IPR001867">
    <property type="entry name" value="OmpR/PhoB-type_DNA-bd"/>
</dbReference>
<organism evidence="12 13">
    <name type="scientific">Anaerosolibacter carboniphilus</name>
    <dbReference type="NCBI Taxonomy" id="1417629"/>
    <lineage>
        <taxon>Bacteria</taxon>
        <taxon>Bacillati</taxon>
        <taxon>Bacillota</taxon>
        <taxon>Clostridia</taxon>
        <taxon>Peptostreptococcales</taxon>
        <taxon>Thermotaleaceae</taxon>
        <taxon>Anaerosolibacter</taxon>
    </lineage>
</organism>
<dbReference type="GO" id="GO:0032993">
    <property type="term" value="C:protein-DNA complex"/>
    <property type="evidence" value="ECO:0007669"/>
    <property type="project" value="TreeGrafter"/>
</dbReference>
<dbReference type="CDD" id="cd00383">
    <property type="entry name" value="trans_reg_C"/>
    <property type="match status" value="1"/>
</dbReference>
<dbReference type="SMART" id="SM00448">
    <property type="entry name" value="REC"/>
    <property type="match status" value="1"/>
</dbReference>
<sequence>MMDRQKKILIIDDEYMITDVVKSYLEHSDFKAYIEHNGKKGLETFYDVKPDLVVLDLMLPDLSGEEICKEIRRNARTPIIMLTAKAEEEDILMGLDIGADDYMTKPFSGKQLVGRVKAVLRRTESDPVPLFNIMTFHNGDLEINLENNEVRKSGEVIRLTPSEYKILLSLVKYPNKTYSRDELIFIALGEEFDGYDRIIDTHIKKLRQKIEDDLKNPTYIQTVHGFGYKFGGGKNEA</sequence>
<dbReference type="Proteomes" id="UP000579281">
    <property type="component" value="Unassembled WGS sequence"/>
</dbReference>
<feature type="domain" description="Response regulatory" evidence="10">
    <location>
        <begin position="7"/>
        <end position="120"/>
    </location>
</feature>
<keyword evidence="6" id="KW-0804">Transcription</keyword>
<keyword evidence="5 9" id="KW-0238">DNA-binding</keyword>
<feature type="DNA-binding region" description="OmpR/PhoB-type" evidence="9">
    <location>
        <begin position="131"/>
        <end position="232"/>
    </location>
</feature>
<protein>
    <recommendedName>
        <fullName evidence="1">Stage 0 sporulation protein A homolog</fullName>
    </recommendedName>
</protein>
<evidence type="ECO:0000256" key="2">
    <source>
        <dbReference type="ARBA" id="ARBA00022553"/>
    </source>
</evidence>
<evidence type="ECO:0000313" key="13">
    <source>
        <dbReference type="Proteomes" id="UP000579281"/>
    </source>
</evidence>
<feature type="modified residue" description="4-aspartylphosphate" evidence="8">
    <location>
        <position position="56"/>
    </location>
</feature>
<dbReference type="GO" id="GO:0000976">
    <property type="term" value="F:transcription cis-regulatory region binding"/>
    <property type="evidence" value="ECO:0007669"/>
    <property type="project" value="TreeGrafter"/>
</dbReference>
<dbReference type="Pfam" id="PF00486">
    <property type="entry name" value="Trans_reg_C"/>
    <property type="match status" value="1"/>
</dbReference>
<dbReference type="PROSITE" id="PS51755">
    <property type="entry name" value="OMPR_PHOB"/>
    <property type="match status" value="1"/>
</dbReference>
<evidence type="ECO:0000256" key="3">
    <source>
        <dbReference type="ARBA" id="ARBA00023012"/>
    </source>
</evidence>
<keyword evidence="2 8" id="KW-0597">Phosphoprotein</keyword>
<reference evidence="12 13" key="1">
    <citation type="submission" date="2020-08" db="EMBL/GenBank/DDBJ databases">
        <title>Genomic Encyclopedia of Type Strains, Phase IV (KMG-IV): sequencing the most valuable type-strain genomes for metagenomic binning, comparative biology and taxonomic classification.</title>
        <authorList>
            <person name="Goeker M."/>
        </authorList>
    </citation>
    <scope>NUCLEOTIDE SEQUENCE [LARGE SCALE GENOMIC DNA]</scope>
    <source>
        <strain evidence="12 13">DSM 103526</strain>
    </source>
</reference>
<evidence type="ECO:0000256" key="7">
    <source>
        <dbReference type="ARBA" id="ARBA00024867"/>
    </source>
</evidence>
<gene>
    <name evidence="12" type="ORF">HNQ80_001092</name>
</gene>
<evidence type="ECO:0000256" key="4">
    <source>
        <dbReference type="ARBA" id="ARBA00023015"/>
    </source>
</evidence>
<dbReference type="EMBL" id="JACHEN010000005">
    <property type="protein sequence ID" value="MBB6215003.1"/>
    <property type="molecule type" value="Genomic_DNA"/>
</dbReference>